<reference evidence="3" key="2">
    <citation type="journal article" date="2009" name="Genome Res.">
        <title>Comparative genomic analyses of the human fungal pathogens Coccidioides and their relatives.</title>
        <authorList>
            <person name="Sharpton T.J."/>
            <person name="Stajich J.E."/>
            <person name="Rounsley S.D."/>
            <person name="Gardner M.J."/>
            <person name="Wortman J.R."/>
            <person name="Jordar V.S."/>
            <person name="Maiti R."/>
            <person name="Kodira C.D."/>
            <person name="Neafsey D.E."/>
            <person name="Zeng Q."/>
            <person name="Hung C.-Y."/>
            <person name="McMahan C."/>
            <person name="Muszewska A."/>
            <person name="Grynberg M."/>
            <person name="Mandel M.A."/>
            <person name="Kellner E.M."/>
            <person name="Barker B.M."/>
            <person name="Galgiani J.N."/>
            <person name="Orbach M.J."/>
            <person name="Kirkland T.N."/>
            <person name="Cole G.T."/>
            <person name="Henn M.R."/>
            <person name="Birren B.W."/>
            <person name="Taylor J.W."/>
        </authorList>
    </citation>
    <scope>NUCLEOTIDE SEQUENCE [LARGE SCALE GENOMIC DNA]</scope>
    <source>
        <strain evidence="3">RMSCC 3488</strain>
    </source>
</reference>
<evidence type="ECO:0000313" key="3">
    <source>
        <dbReference type="Proteomes" id="UP000054567"/>
    </source>
</evidence>
<dbReference type="PANTHER" id="PTHR33606">
    <property type="entry name" value="PROTEIN YCII"/>
    <property type="match status" value="1"/>
</dbReference>
<dbReference type="Pfam" id="PF03795">
    <property type="entry name" value="YCII"/>
    <property type="match status" value="1"/>
</dbReference>
<dbReference type="InterPro" id="IPR051807">
    <property type="entry name" value="Sec-metab_biosynth-assoc"/>
</dbReference>
<sequence>MSQKYEWFVRLPDRPDVLETRLENRPLHVSHNKPLMENGTIIFGGPLLSSQPTSMEDGLQKITGSIHLIKARTEEEVWELVRDDPYAKLEVWDLEKAEADVHWGWPIDEMGPAIALVAVPLNVMDRLEGQ</sequence>
<gene>
    <name evidence="2" type="ORF">CPAG_04456</name>
</gene>
<feature type="domain" description="YCII-related" evidence="1">
    <location>
        <begin position="12"/>
        <end position="92"/>
    </location>
</feature>
<accession>A0A0J6FGX5</accession>
<dbReference type="OrthoDB" id="5519740at2759"/>
<name>A0A0J6FGX5_COCPO</name>
<dbReference type="Proteomes" id="UP000054567">
    <property type="component" value="Unassembled WGS sequence"/>
</dbReference>
<reference evidence="2 3" key="1">
    <citation type="submission" date="2007-06" db="EMBL/GenBank/DDBJ databases">
        <title>The Genome Sequence of Coccidioides posadasii RMSCC_3488.</title>
        <authorList>
            <consortium name="Coccidioides Genome Resources Consortium"/>
            <consortium name="The Broad Institute Genome Sequencing Platform"/>
            <person name="Henn M.R."/>
            <person name="Sykes S."/>
            <person name="Young S."/>
            <person name="Jaffe D."/>
            <person name="Berlin A."/>
            <person name="Alvarez P."/>
            <person name="Butler J."/>
            <person name="Gnerre S."/>
            <person name="Grabherr M."/>
            <person name="Mauceli E."/>
            <person name="Brockman W."/>
            <person name="Kodira C."/>
            <person name="Alvarado L."/>
            <person name="Zeng Q."/>
            <person name="Crawford M."/>
            <person name="Antoine C."/>
            <person name="Devon K."/>
            <person name="Galgiani J."/>
            <person name="Orsborn K."/>
            <person name="Lewis M.L."/>
            <person name="Nusbaum C."/>
            <person name="Galagan J."/>
            <person name="Birren B."/>
        </authorList>
    </citation>
    <scope>NUCLEOTIDE SEQUENCE [LARGE SCALE GENOMIC DNA]</scope>
    <source>
        <strain evidence="2 3">RMSCC 3488</strain>
    </source>
</reference>
<reference evidence="3" key="3">
    <citation type="journal article" date="2010" name="Genome Res.">
        <title>Population genomic sequencing of Coccidioides fungi reveals recent hybridization and transposon control.</title>
        <authorList>
            <person name="Neafsey D.E."/>
            <person name="Barker B.M."/>
            <person name="Sharpton T.J."/>
            <person name="Stajich J.E."/>
            <person name="Park D.J."/>
            <person name="Whiston E."/>
            <person name="Hung C.-Y."/>
            <person name="McMahan C."/>
            <person name="White J."/>
            <person name="Sykes S."/>
            <person name="Heiman D."/>
            <person name="Young S."/>
            <person name="Zeng Q."/>
            <person name="Abouelleil A."/>
            <person name="Aftuck L."/>
            <person name="Bessette D."/>
            <person name="Brown A."/>
            <person name="FitzGerald M."/>
            <person name="Lui A."/>
            <person name="Macdonald J.P."/>
            <person name="Priest M."/>
            <person name="Orbach M.J."/>
            <person name="Galgiani J.N."/>
            <person name="Kirkland T.N."/>
            <person name="Cole G.T."/>
            <person name="Birren B.W."/>
            <person name="Henn M.R."/>
            <person name="Taylor J.W."/>
            <person name="Rounsley S.D."/>
        </authorList>
    </citation>
    <scope>NUCLEOTIDE SEQUENCE [LARGE SCALE GENOMIC DNA]</scope>
    <source>
        <strain evidence="3">RMSCC 3488</strain>
    </source>
</reference>
<evidence type="ECO:0000259" key="1">
    <source>
        <dbReference type="Pfam" id="PF03795"/>
    </source>
</evidence>
<protein>
    <recommendedName>
        <fullName evidence="1">YCII-related domain-containing protein</fullName>
    </recommendedName>
</protein>
<dbReference type="VEuPathDB" id="FungiDB:CPAG_04456"/>
<dbReference type="InterPro" id="IPR011008">
    <property type="entry name" value="Dimeric_a/b-barrel"/>
</dbReference>
<dbReference type="AlphaFoldDB" id="A0A0J6FGX5"/>
<dbReference type="SUPFAM" id="SSF54909">
    <property type="entry name" value="Dimeric alpha+beta barrel"/>
    <property type="match status" value="1"/>
</dbReference>
<dbReference type="EMBL" id="DS268110">
    <property type="protein sequence ID" value="KMM68124.1"/>
    <property type="molecule type" value="Genomic_DNA"/>
</dbReference>
<dbReference type="PANTHER" id="PTHR33606:SF3">
    <property type="entry name" value="PROTEIN YCII"/>
    <property type="match status" value="1"/>
</dbReference>
<dbReference type="Gene3D" id="3.30.70.1060">
    <property type="entry name" value="Dimeric alpha+beta barrel"/>
    <property type="match status" value="1"/>
</dbReference>
<proteinExistence type="predicted"/>
<dbReference type="InterPro" id="IPR005545">
    <property type="entry name" value="YCII"/>
</dbReference>
<organism evidence="2 3">
    <name type="scientific">Coccidioides posadasii RMSCC 3488</name>
    <dbReference type="NCBI Taxonomy" id="454284"/>
    <lineage>
        <taxon>Eukaryota</taxon>
        <taxon>Fungi</taxon>
        <taxon>Dikarya</taxon>
        <taxon>Ascomycota</taxon>
        <taxon>Pezizomycotina</taxon>
        <taxon>Eurotiomycetes</taxon>
        <taxon>Eurotiomycetidae</taxon>
        <taxon>Onygenales</taxon>
        <taxon>Onygenaceae</taxon>
        <taxon>Coccidioides</taxon>
    </lineage>
</organism>
<evidence type="ECO:0000313" key="2">
    <source>
        <dbReference type="EMBL" id="KMM68124.1"/>
    </source>
</evidence>